<dbReference type="BioCyc" id="AURANTIMONAS:SI859A1_01289-MONOMER"/>
<accession>Q1YJ31</accession>
<dbReference type="PROSITE" id="PS51318">
    <property type="entry name" value="TAT"/>
    <property type="match status" value="1"/>
</dbReference>
<sequence length="327" mass="33797">MARNPDPAPSGATMSASGSPQGFLHQTRRGFLSASLTAVGLLALPVALRPAMSASFPAVVLAFDGKALLVAGATLSRSDDGGRTRSTLSGPDGILALATHPERPGRIVAGLASGRVAISQDGGRTWKDRAVGNGEGAVDTVIMAAGQPDMMYAAIRSDGLWKSEDAGRNWSLAMDRPWLDDAERDLRSLASVDLATGMGGIWIYAGTDTGITRVPDCFCRWQDVQPGNAMDALVAGDAPPPEAPLPSGEPVRALVSVHTAPETLYAALPSGVWNSKDAGVVWSRLTSGDASAVAVNPIDPEHIVAALDGGLKQSRDRGITWSALAAS</sequence>
<proteinExistence type="predicted"/>
<dbReference type="InterPro" id="IPR015943">
    <property type="entry name" value="WD40/YVTN_repeat-like_dom_sf"/>
</dbReference>
<dbReference type="EMBL" id="AAPJ01000003">
    <property type="protein sequence ID" value="EAS49936.1"/>
    <property type="molecule type" value="Genomic_DNA"/>
</dbReference>
<keyword evidence="3" id="KW-1185">Reference proteome</keyword>
<organism evidence="2 3">
    <name type="scientific">Aurantimonas manganoxydans (strain ATCC BAA-1229 / DSM 21871 / SI85-9A1)</name>
    <dbReference type="NCBI Taxonomy" id="287752"/>
    <lineage>
        <taxon>Bacteria</taxon>
        <taxon>Pseudomonadati</taxon>
        <taxon>Pseudomonadota</taxon>
        <taxon>Alphaproteobacteria</taxon>
        <taxon>Hyphomicrobiales</taxon>
        <taxon>Aurantimonadaceae</taxon>
        <taxon>Aurantimonas</taxon>
    </lineage>
</organism>
<evidence type="ECO:0000313" key="3">
    <source>
        <dbReference type="Proteomes" id="UP000000321"/>
    </source>
</evidence>
<name>Q1YJ31_AURMS</name>
<evidence type="ECO:0000256" key="1">
    <source>
        <dbReference type="SAM" id="MobiDB-lite"/>
    </source>
</evidence>
<gene>
    <name evidence="2" type="ORF">SI859A1_01289</name>
</gene>
<dbReference type="HOGENOM" id="CLU_885178_0_0_5"/>
<dbReference type="AlphaFoldDB" id="Q1YJ31"/>
<comment type="caution">
    <text evidence="2">The sequence shown here is derived from an EMBL/GenBank/DDBJ whole genome shotgun (WGS) entry which is preliminary data.</text>
</comment>
<dbReference type="CDD" id="cd15482">
    <property type="entry name" value="Sialidase_non-viral"/>
    <property type="match status" value="1"/>
</dbReference>
<dbReference type="Proteomes" id="UP000000321">
    <property type="component" value="Unassembled WGS sequence"/>
</dbReference>
<dbReference type="InterPro" id="IPR006311">
    <property type="entry name" value="TAT_signal"/>
</dbReference>
<dbReference type="SUPFAM" id="SSF110296">
    <property type="entry name" value="Oligoxyloglucan reducing end-specific cellobiohydrolase"/>
    <property type="match status" value="1"/>
</dbReference>
<dbReference type="InterPro" id="IPR052025">
    <property type="entry name" value="Xyloglucanase_GH74"/>
</dbReference>
<reference evidence="2 3" key="1">
    <citation type="journal article" date="2008" name="Appl. Environ. Microbiol.">
        <title>Genomic insights into Mn(II) oxidation by the marine alphaproteobacterium Aurantimonas sp. strain SI85-9A1.</title>
        <authorList>
            <person name="Dick G.J."/>
            <person name="Podell S."/>
            <person name="Johnson H.A."/>
            <person name="Rivera-Espinoza Y."/>
            <person name="Bernier-Latmani R."/>
            <person name="McCarthy J.K."/>
            <person name="Torpey J.W."/>
            <person name="Clement B.G."/>
            <person name="Gaasterland T."/>
            <person name="Tebo B.M."/>
        </authorList>
    </citation>
    <scope>NUCLEOTIDE SEQUENCE [LARGE SCALE GENOMIC DNA]</scope>
    <source>
        <strain evidence="2 3">SI85-9A1</strain>
    </source>
</reference>
<dbReference type="Gene3D" id="2.130.10.10">
    <property type="entry name" value="YVTN repeat-like/Quinoprotein amine dehydrogenase"/>
    <property type="match status" value="2"/>
</dbReference>
<dbReference type="PANTHER" id="PTHR43739">
    <property type="entry name" value="XYLOGLUCANASE (EUROFUNG)"/>
    <property type="match status" value="1"/>
</dbReference>
<protein>
    <submittedName>
        <fullName evidence="2">Uncharacterized protein</fullName>
    </submittedName>
</protein>
<evidence type="ECO:0000313" key="2">
    <source>
        <dbReference type="EMBL" id="EAS49936.1"/>
    </source>
</evidence>
<dbReference type="PANTHER" id="PTHR43739:SF5">
    <property type="entry name" value="EXO-ALPHA-SIALIDASE"/>
    <property type="match status" value="1"/>
</dbReference>
<feature type="region of interest" description="Disordered" evidence="1">
    <location>
        <begin position="1"/>
        <end position="22"/>
    </location>
</feature>
<dbReference type="GO" id="GO:0010411">
    <property type="term" value="P:xyloglucan metabolic process"/>
    <property type="evidence" value="ECO:0007669"/>
    <property type="project" value="TreeGrafter"/>
</dbReference>